<protein>
    <submittedName>
        <fullName evidence="5">LysR family transcriptional regulator</fullName>
    </submittedName>
</protein>
<dbReference type="InterPro" id="IPR005119">
    <property type="entry name" value="LysR_subst-bd"/>
</dbReference>
<evidence type="ECO:0000256" key="3">
    <source>
        <dbReference type="ARBA" id="ARBA00023125"/>
    </source>
</evidence>
<organism evidence="5 6">
    <name type="scientific">Pseudomonas agarici</name>
    <dbReference type="NCBI Taxonomy" id="46677"/>
    <lineage>
        <taxon>Bacteria</taxon>
        <taxon>Pseudomonadati</taxon>
        <taxon>Pseudomonadota</taxon>
        <taxon>Gammaproteobacteria</taxon>
        <taxon>Pseudomonadales</taxon>
        <taxon>Pseudomonadaceae</taxon>
        <taxon>Pseudomonas</taxon>
    </lineage>
</organism>
<reference evidence="5 6" key="1">
    <citation type="submission" date="2016-01" db="EMBL/GenBank/DDBJ databases">
        <authorList>
            <person name="McClelland M."/>
            <person name="Jain A."/>
            <person name="Saraogi P."/>
            <person name="Mendelson R."/>
            <person name="Westerman R."/>
            <person name="SanMiguel P."/>
            <person name="Csonka L."/>
        </authorList>
    </citation>
    <scope>NUCLEOTIDE SEQUENCE [LARGE SCALE GENOMIC DNA]</scope>
    <source>
        <strain evidence="5 6">NCPPB 2472</strain>
    </source>
</reference>
<dbReference type="SUPFAM" id="SSF53850">
    <property type="entry name" value="Periplasmic binding protein-like II"/>
    <property type="match status" value="1"/>
</dbReference>
<dbReference type="SUPFAM" id="SSF46785">
    <property type="entry name" value="Winged helix' DNA-binding domain"/>
    <property type="match status" value="1"/>
</dbReference>
<dbReference type="InterPro" id="IPR036390">
    <property type="entry name" value="WH_DNA-bd_sf"/>
</dbReference>
<dbReference type="PANTHER" id="PTHR30537">
    <property type="entry name" value="HTH-TYPE TRANSCRIPTIONAL REGULATOR"/>
    <property type="match status" value="1"/>
</dbReference>
<keyword evidence="4" id="KW-0804">Transcription</keyword>
<proteinExistence type="inferred from homology"/>
<dbReference type="GO" id="GO:0003677">
    <property type="term" value="F:DNA binding"/>
    <property type="evidence" value="ECO:0007669"/>
    <property type="project" value="UniProtKB-KW"/>
</dbReference>
<dbReference type="EMBL" id="CP014135">
    <property type="protein sequence ID" value="AMB88175.1"/>
    <property type="molecule type" value="Genomic_DNA"/>
</dbReference>
<dbReference type="Proteomes" id="UP000063229">
    <property type="component" value="Chromosome"/>
</dbReference>
<dbReference type="AlphaFoldDB" id="A0A0X1T7X5"/>
<keyword evidence="2" id="KW-0805">Transcription regulation</keyword>
<dbReference type="InterPro" id="IPR000847">
    <property type="entry name" value="LysR_HTH_N"/>
</dbReference>
<sequence length="295" mass="32374">MNQILAMYTFRCIVESQGFSAAAQRMDTSHSSVSRQLQQLEKTLGVRLISRNTRRLSLTSAGEKYYAACVDILERVDTAAQAVTNEQDRPSGVLRITAPLVVGTLDLASWLPAFQQRFPDIQIDLSCSDLLVDLIAGRFDVALRICGPLVDSSLVARLLSVSPMVLVASGAYVGKFGLPRSTAELGDHRILSYGTSRQWLLESETGPPITVVHDNGFRSDTVTALHASALAGAGIASFTLATVQDDLKVGRLVRILPEYTLGVRHYYAVYPHARHLPPKVRAFVDFMAEYYRSDS</sequence>
<dbReference type="KEGG" id="pagb:AWM79_24015"/>
<evidence type="ECO:0000256" key="1">
    <source>
        <dbReference type="ARBA" id="ARBA00009437"/>
    </source>
</evidence>
<dbReference type="CDD" id="cd08422">
    <property type="entry name" value="PBP2_CrgA_like"/>
    <property type="match status" value="1"/>
</dbReference>
<dbReference type="Gene3D" id="3.40.190.290">
    <property type="match status" value="1"/>
</dbReference>
<evidence type="ECO:0000256" key="2">
    <source>
        <dbReference type="ARBA" id="ARBA00023015"/>
    </source>
</evidence>
<dbReference type="OrthoDB" id="8885940at2"/>
<dbReference type="PANTHER" id="PTHR30537:SF5">
    <property type="entry name" value="HTH-TYPE TRANSCRIPTIONAL ACTIVATOR TTDR-RELATED"/>
    <property type="match status" value="1"/>
</dbReference>
<dbReference type="Pfam" id="PF00126">
    <property type="entry name" value="HTH_1"/>
    <property type="match status" value="1"/>
</dbReference>
<keyword evidence="6" id="KW-1185">Reference proteome</keyword>
<keyword evidence="3" id="KW-0238">DNA-binding</keyword>
<dbReference type="PRINTS" id="PR00039">
    <property type="entry name" value="HTHLYSR"/>
</dbReference>
<dbReference type="InterPro" id="IPR036388">
    <property type="entry name" value="WH-like_DNA-bd_sf"/>
</dbReference>
<evidence type="ECO:0000313" key="6">
    <source>
        <dbReference type="Proteomes" id="UP000063229"/>
    </source>
</evidence>
<name>A0A0X1T7X5_PSEAA</name>
<dbReference type="Pfam" id="PF03466">
    <property type="entry name" value="LysR_substrate"/>
    <property type="match status" value="1"/>
</dbReference>
<evidence type="ECO:0000256" key="4">
    <source>
        <dbReference type="ARBA" id="ARBA00023163"/>
    </source>
</evidence>
<dbReference type="Gene3D" id="1.10.10.10">
    <property type="entry name" value="Winged helix-like DNA-binding domain superfamily/Winged helix DNA-binding domain"/>
    <property type="match status" value="1"/>
</dbReference>
<gene>
    <name evidence="5" type="ORF">AWM79_24015</name>
</gene>
<dbReference type="InterPro" id="IPR058163">
    <property type="entry name" value="LysR-type_TF_proteobact-type"/>
</dbReference>
<dbReference type="GO" id="GO:0003700">
    <property type="term" value="F:DNA-binding transcription factor activity"/>
    <property type="evidence" value="ECO:0007669"/>
    <property type="project" value="InterPro"/>
</dbReference>
<dbReference type="STRING" id="46677.AWM79_24015"/>
<dbReference type="PROSITE" id="PS50931">
    <property type="entry name" value="HTH_LYSR"/>
    <property type="match status" value="1"/>
</dbReference>
<evidence type="ECO:0000313" key="5">
    <source>
        <dbReference type="EMBL" id="AMB88175.1"/>
    </source>
</evidence>
<dbReference type="RefSeq" id="WP_017134428.1">
    <property type="nucleotide sequence ID" value="NZ_CP014135.1"/>
</dbReference>
<accession>A0A0X1T7X5</accession>
<comment type="similarity">
    <text evidence="1">Belongs to the LysR transcriptional regulatory family.</text>
</comment>
<dbReference type="FunFam" id="1.10.10.10:FF:000001">
    <property type="entry name" value="LysR family transcriptional regulator"/>
    <property type="match status" value="1"/>
</dbReference>